<accession>A0AAD2DEW9</accession>
<dbReference type="Proteomes" id="UP001189143">
    <property type="component" value="Unassembled WGS sequence"/>
</dbReference>
<gene>
    <name evidence="1" type="ORF">CNEO2_680005</name>
</gene>
<name>A0AAD2DEW9_9CLOT</name>
<organism evidence="1 2">
    <name type="scientific">Clostridium neonatale</name>
    <dbReference type="NCBI Taxonomy" id="137838"/>
    <lineage>
        <taxon>Bacteria</taxon>
        <taxon>Bacillati</taxon>
        <taxon>Bacillota</taxon>
        <taxon>Clostridia</taxon>
        <taxon>Eubacteriales</taxon>
        <taxon>Clostridiaceae</taxon>
        <taxon>Clostridium</taxon>
    </lineage>
</organism>
<protein>
    <submittedName>
        <fullName evidence="1">Uncharacterized protein</fullName>
    </submittedName>
</protein>
<reference evidence="1" key="1">
    <citation type="submission" date="2022-10" db="EMBL/GenBank/DDBJ databases">
        <authorList>
            <person name="Aires J."/>
            <person name="Mesa V."/>
        </authorList>
    </citation>
    <scope>NUCLEOTIDE SEQUENCE</scope>
    <source>
        <strain evidence="1">Clostridium neonatale JD116</strain>
    </source>
</reference>
<comment type="caution">
    <text evidence="1">The sequence shown here is derived from an EMBL/GenBank/DDBJ whole genome shotgun (WGS) entry which is preliminary data.</text>
</comment>
<sequence length="46" mass="5566">MKRKIGLILNDIIYFSNSIDLDMFTTTFVYNKLINNLCKYNYIFHL</sequence>
<proteinExistence type="predicted"/>
<dbReference type="EMBL" id="CAMTCP010000268">
    <property type="protein sequence ID" value="CAI3669819.1"/>
    <property type="molecule type" value="Genomic_DNA"/>
</dbReference>
<evidence type="ECO:0000313" key="2">
    <source>
        <dbReference type="Proteomes" id="UP001189143"/>
    </source>
</evidence>
<evidence type="ECO:0000313" key="1">
    <source>
        <dbReference type="EMBL" id="CAI3669819.1"/>
    </source>
</evidence>
<dbReference type="AlphaFoldDB" id="A0AAD2DEW9"/>